<organism evidence="2 3">
    <name type="scientific">Nitrospirillum iridis</name>
    <dbReference type="NCBI Taxonomy" id="765888"/>
    <lineage>
        <taxon>Bacteria</taxon>
        <taxon>Pseudomonadati</taxon>
        <taxon>Pseudomonadota</taxon>
        <taxon>Alphaproteobacteria</taxon>
        <taxon>Rhodospirillales</taxon>
        <taxon>Azospirillaceae</taxon>
        <taxon>Nitrospirillum</taxon>
    </lineage>
</organism>
<dbReference type="EMBL" id="JACIIZ010000007">
    <property type="protein sequence ID" value="MBB6252263.1"/>
    <property type="molecule type" value="Genomic_DNA"/>
</dbReference>
<protein>
    <recommendedName>
        <fullName evidence="1">Aminoglycoside phosphotransferase domain-containing protein</fullName>
    </recommendedName>
</protein>
<dbReference type="AlphaFoldDB" id="A0A7X0AY96"/>
<dbReference type="Pfam" id="PF01636">
    <property type="entry name" value="APH"/>
    <property type="match status" value="1"/>
</dbReference>
<dbReference type="RefSeq" id="WP_184801498.1">
    <property type="nucleotide sequence ID" value="NZ_JACIIZ010000007.1"/>
</dbReference>
<evidence type="ECO:0000313" key="3">
    <source>
        <dbReference type="Proteomes" id="UP000539175"/>
    </source>
</evidence>
<dbReference type="Proteomes" id="UP000539175">
    <property type="component" value="Unassembled WGS sequence"/>
</dbReference>
<sequence>MPSLDVDALTNLASRLAGGPVQSLTPCRGGGNNRVYRVDTADGPLALKLYPTLAEDTRDRLRHEYTALTFLAERVRPGLLPRAMVADPTAGAALYEWVDGMPVTDHGLADVARVTALLADLLQAGLAGGDIGPAVEPCLATADILHRLAARVSALEPIAAREPALAGLLEQVRTLVGPLAEALGPSALEPLPAAALVLSPSDFGFHNALRRDDGSLTFLDFEYFGWDDPAKAASDFLWHAGQVLRADQRYRFAADMLALYGGGQVDFAERLMQVYPLHGLNWVLIVLNEFRPDRWRRRQLAGHADDWDAAKARQLAKAEKLLDRVRLACHLHNALRRDLSLEDWIAQTGALVGNEP</sequence>
<dbReference type="SUPFAM" id="SSF56112">
    <property type="entry name" value="Protein kinase-like (PK-like)"/>
    <property type="match status" value="1"/>
</dbReference>
<proteinExistence type="predicted"/>
<name>A0A7X0AY96_9PROT</name>
<accession>A0A7X0AY96</accession>
<dbReference type="InterPro" id="IPR011009">
    <property type="entry name" value="Kinase-like_dom_sf"/>
</dbReference>
<gene>
    <name evidence="2" type="ORF">FHS74_002823</name>
</gene>
<dbReference type="InterPro" id="IPR002575">
    <property type="entry name" value="Aminoglycoside_PTrfase"/>
</dbReference>
<dbReference type="Gene3D" id="3.30.200.20">
    <property type="entry name" value="Phosphorylase Kinase, domain 1"/>
    <property type="match status" value="1"/>
</dbReference>
<evidence type="ECO:0000313" key="2">
    <source>
        <dbReference type="EMBL" id="MBB6252263.1"/>
    </source>
</evidence>
<evidence type="ECO:0000259" key="1">
    <source>
        <dbReference type="Pfam" id="PF01636"/>
    </source>
</evidence>
<keyword evidence="3" id="KW-1185">Reference proteome</keyword>
<feature type="domain" description="Aminoglycoside phosphotransferase" evidence="1">
    <location>
        <begin position="24"/>
        <end position="261"/>
    </location>
</feature>
<comment type="caution">
    <text evidence="2">The sequence shown here is derived from an EMBL/GenBank/DDBJ whole genome shotgun (WGS) entry which is preliminary data.</text>
</comment>
<reference evidence="2 3" key="1">
    <citation type="submission" date="2020-08" db="EMBL/GenBank/DDBJ databases">
        <title>Genomic Encyclopedia of Type Strains, Phase IV (KMG-IV): sequencing the most valuable type-strain genomes for metagenomic binning, comparative biology and taxonomic classification.</title>
        <authorList>
            <person name="Goeker M."/>
        </authorList>
    </citation>
    <scope>NUCLEOTIDE SEQUENCE [LARGE SCALE GENOMIC DNA]</scope>
    <source>
        <strain evidence="2 3">DSM 22198</strain>
    </source>
</reference>